<dbReference type="VEuPathDB" id="FungiDB:FUN_017349"/>
<gene>
    <name evidence="1" type="ORF">RhiirA1_465756</name>
</gene>
<name>A0A2N0RFB6_9GLOM</name>
<evidence type="ECO:0000313" key="2">
    <source>
        <dbReference type="Proteomes" id="UP000232688"/>
    </source>
</evidence>
<protein>
    <submittedName>
        <fullName evidence="1">Uncharacterized protein</fullName>
    </submittedName>
</protein>
<dbReference type="VEuPathDB" id="FungiDB:RhiirA1_465756"/>
<dbReference type="VEuPathDB" id="FungiDB:RhiirFUN_022670"/>
<evidence type="ECO:0000313" key="1">
    <source>
        <dbReference type="EMBL" id="PKC61990.1"/>
    </source>
</evidence>
<feature type="non-terminal residue" evidence="1">
    <location>
        <position position="1"/>
    </location>
</feature>
<reference evidence="1 2" key="2">
    <citation type="submission" date="2017-10" db="EMBL/GenBank/DDBJ databases">
        <title>Genome analyses suggest a sexual origin of heterokaryosis in a supposedly ancient asexual fungus.</title>
        <authorList>
            <person name="Corradi N."/>
            <person name="Sedzielewska K."/>
            <person name="Noel J."/>
            <person name="Charron P."/>
            <person name="Farinelli L."/>
            <person name="Marton T."/>
            <person name="Kruger M."/>
            <person name="Pelin A."/>
            <person name="Brachmann A."/>
            <person name="Corradi N."/>
        </authorList>
    </citation>
    <scope>NUCLEOTIDE SEQUENCE [LARGE SCALE GENOMIC DNA]</scope>
    <source>
        <strain evidence="1 2">A1</strain>
    </source>
</reference>
<organism evidence="1 2">
    <name type="scientific">Rhizophagus irregularis</name>
    <dbReference type="NCBI Taxonomy" id="588596"/>
    <lineage>
        <taxon>Eukaryota</taxon>
        <taxon>Fungi</taxon>
        <taxon>Fungi incertae sedis</taxon>
        <taxon>Mucoromycota</taxon>
        <taxon>Glomeromycotina</taxon>
        <taxon>Glomeromycetes</taxon>
        <taxon>Glomerales</taxon>
        <taxon>Glomeraceae</taxon>
        <taxon>Rhizophagus</taxon>
    </lineage>
</organism>
<sequence>LAGKVIENIENLKNFKNHKEEEEYKNNLQLANNIVAEIHRYFTNISQLTESSKSFHANEIEKIAIDLNKELNSIIQISEFFLMVDFNARVDLNNQTIELDIAELSKYLEYIIGGLTETNEIVSKVLEQLSVLNNTANKMITDQENDKQGENSANFLPLIEARSKILKIGEDVYQTAENNEKICDLVQSFGRKLEYLKNFGEKYKDFFSKAKGMARNDSPNTNYIDLQKLANNVDAKHEFLTEQLKELDKRDIEKATIYLNKEFDSAIQLLKFDFIVNFNACANRNNEKFSDSIYEACECLDIIGVGLTDMSKTLKQLSVLNRLKFYASLPPGINNLIG</sequence>
<accession>A0A2N0RFB6</accession>
<dbReference type="Proteomes" id="UP000232688">
    <property type="component" value="Unassembled WGS sequence"/>
</dbReference>
<proteinExistence type="predicted"/>
<comment type="caution">
    <text evidence="1">The sequence shown here is derived from an EMBL/GenBank/DDBJ whole genome shotgun (WGS) entry which is preliminary data.</text>
</comment>
<dbReference type="EMBL" id="LLXH01000912">
    <property type="protein sequence ID" value="PKC61990.1"/>
    <property type="molecule type" value="Genomic_DNA"/>
</dbReference>
<reference evidence="1 2" key="1">
    <citation type="submission" date="2017-10" db="EMBL/GenBank/DDBJ databases">
        <title>Extensive intraspecific genome diversity in a model arbuscular mycorrhizal fungus.</title>
        <authorList>
            <person name="Chen E.C.H."/>
            <person name="Morin E."/>
            <person name="Baudet D."/>
            <person name="Noel J."/>
            <person name="Ndikumana S."/>
            <person name="Charron P."/>
            <person name="St-Onge C."/>
            <person name="Giorgi J."/>
            <person name="Grigoriev I.V."/>
            <person name="Roux C."/>
            <person name="Martin F.M."/>
            <person name="Corradi N."/>
        </authorList>
    </citation>
    <scope>NUCLEOTIDE SEQUENCE [LARGE SCALE GENOMIC DNA]</scope>
    <source>
        <strain evidence="1 2">A1</strain>
    </source>
</reference>
<dbReference type="AlphaFoldDB" id="A0A2N0RFB6"/>